<name>A0ACB8U7P2_9APHY</name>
<comment type="caution">
    <text evidence="1">The sequence shown here is derived from an EMBL/GenBank/DDBJ whole genome shotgun (WGS) entry which is preliminary data.</text>
</comment>
<evidence type="ECO:0000313" key="1">
    <source>
        <dbReference type="EMBL" id="KAI0090392.1"/>
    </source>
</evidence>
<reference evidence="1" key="1">
    <citation type="journal article" date="2021" name="Environ. Microbiol.">
        <title>Gene family expansions and transcriptome signatures uncover fungal adaptations to wood decay.</title>
        <authorList>
            <person name="Hage H."/>
            <person name="Miyauchi S."/>
            <person name="Viragh M."/>
            <person name="Drula E."/>
            <person name="Min B."/>
            <person name="Chaduli D."/>
            <person name="Navarro D."/>
            <person name="Favel A."/>
            <person name="Norest M."/>
            <person name="Lesage-Meessen L."/>
            <person name="Balint B."/>
            <person name="Merenyi Z."/>
            <person name="de Eugenio L."/>
            <person name="Morin E."/>
            <person name="Martinez A.T."/>
            <person name="Baldrian P."/>
            <person name="Stursova M."/>
            <person name="Martinez M.J."/>
            <person name="Novotny C."/>
            <person name="Magnuson J.K."/>
            <person name="Spatafora J.W."/>
            <person name="Maurice S."/>
            <person name="Pangilinan J."/>
            <person name="Andreopoulos W."/>
            <person name="LaButti K."/>
            <person name="Hundley H."/>
            <person name="Na H."/>
            <person name="Kuo A."/>
            <person name="Barry K."/>
            <person name="Lipzen A."/>
            <person name="Henrissat B."/>
            <person name="Riley R."/>
            <person name="Ahrendt S."/>
            <person name="Nagy L.G."/>
            <person name="Grigoriev I.V."/>
            <person name="Martin F."/>
            <person name="Rosso M.N."/>
        </authorList>
    </citation>
    <scope>NUCLEOTIDE SEQUENCE</scope>
    <source>
        <strain evidence="1">CBS 384.51</strain>
    </source>
</reference>
<keyword evidence="2" id="KW-1185">Reference proteome</keyword>
<dbReference type="EMBL" id="MU274908">
    <property type="protein sequence ID" value="KAI0090392.1"/>
    <property type="molecule type" value="Genomic_DNA"/>
</dbReference>
<protein>
    <submittedName>
        <fullName evidence="1">Uncharacterized protein</fullName>
    </submittedName>
</protein>
<evidence type="ECO:0000313" key="2">
    <source>
        <dbReference type="Proteomes" id="UP001055072"/>
    </source>
</evidence>
<accession>A0ACB8U7P2</accession>
<dbReference type="Proteomes" id="UP001055072">
    <property type="component" value="Unassembled WGS sequence"/>
</dbReference>
<organism evidence="1 2">
    <name type="scientific">Irpex rosettiformis</name>
    <dbReference type="NCBI Taxonomy" id="378272"/>
    <lineage>
        <taxon>Eukaryota</taxon>
        <taxon>Fungi</taxon>
        <taxon>Dikarya</taxon>
        <taxon>Basidiomycota</taxon>
        <taxon>Agaricomycotina</taxon>
        <taxon>Agaricomycetes</taxon>
        <taxon>Polyporales</taxon>
        <taxon>Irpicaceae</taxon>
        <taxon>Irpex</taxon>
    </lineage>
</organism>
<gene>
    <name evidence="1" type="ORF">BDY19DRAFT_1041148</name>
</gene>
<sequence>MAIPPSAPMYSAYAFKRRRTATAVLAGDFDPRPQRDVLTSVLNGVPVYDPVEKAELEEERRARKKEKKEREKEREQDKKRAKSLSIVPEKSQAVAAPSAVASTSTAPAKRPQPNPVPRVTPPTTSSFWQARPAINIATGHRSNSVTPPPMPPSSPPTTPGPSLSSATSTASSKRPHTPDDGDNLTDRGRSVDTMSPQPEQVAKPPRKKRQAARKGWKGWVEGSPPPSEKLINLDVVPMLGERKTRSGKSFDAIGVGKDSWV</sequence>
<proteinExistence type="predicted"/>